<dbReference type="InterPro" id="IPR048839">
    <property type="entry name" value="SPATA2_PUB-like"/>
</dbReference>
<feature type="compositionally biased region" description="Basic and acidic residues" evidence="4">
    <location>
        <begin position="781"/>
        <end position="799"/>
    </location>
</feature>
<dbReference type="VEuPathDB" id="VectorBase:AALB20_033014"/>
<dbReference type="SUPFAM" id="SSF90209">
    <property type="entry name" value="Ran binding protein zinc finger-like"/>
    <property type="match status" value="1"/>
</dbReference>
<feature type="compositionally biased region" description="Basic residues" evidence="4">
    <location>
        <begin position="668"/>
        <end position="680"/>
    </location>
</feature>
<dbReference type="EnsemblMetazoa" id="AALB005888-RA">
    <property type="protein sequence ID" value="AALB005888-PA"/>
    <property type="gene ID" value="AALB005888"/>
</dbReference>
<evidence type="ECO:0000313" key="5">
    <source>
        <dbReference type="EnsemblMetazoa" id="AALB005888-PA"/>
    </source>
</evidence>
<dbReference type="PROSITE" id="PS01358">
    <property type="entry name" value="ZF_RANBP2_1"/>
    <property type="match status" value="1"/>
</dbReference>
<sequence>MAYATNESHDALWKQILEHHWKYVESEESMQKIELRRELEDLIEKRLGKVPPNEKFYLDDTRYVFDSSVAHLDDFSAYKASIGFEAISQYANNLFVKPWRKEYKVIKMYSGFYQHEIAANLVNAEKLFQAMGYQLMPNKTLILDGPICPDQVMNVARDAITAYVECQVWLTDAPCYLKRFDFKPVPILSIHQIMKRIYCELTSLRLSVDWIDIYNFRSYHAADAMQMVKQMAAFIQDKHHKKQQAKLRDAYGNSSAALPPASSCNSCNPYQFHVATGQQQPSAQAQPQPPPPPVSFYGGGASGASANGVAVGNSSQLYSSATAVATPSCSIHSQHLQQQQQQQQQQPQQAPPASAFGGGAYQPHHPHHLPHHHHHHHLHHSSYGSYGAPAPALGTMPHSKSLDHYQDANSAAAAAAAAAAMYGMNGVYMQRHSIDQPYHYTGSAMAAPYAAAANVAPTPFDGPIDGMLPCGGGGGVGGGGASSGAPVSCSNNHPYNVPGAARYPPLPYGNYPPALGPPMAGYLNGGPAKLQNGATLADGCYRHPPMNGYIGATAGYPPQSYRGSNSGMAFLPNCGPSSIYDPGSVVGGPAYPPQPSSILSTRKKLYDDYDVPTSSRRLSESKASAGGAKKLDRYHKNSELLIDYESDMLPETLVERNQLHQQQQHQQQPHHHHHYLHHQTSRNSRQSDFDSYEDEQQESNVSRRISSKNQDGIGCYETWNYVYQNLEKQGYSKDLGERGDFLVDEDEEEQQQQQRRADMEELERRERRRMESGSSATLRRSHNEKLKAMKPKSADKVDGIVRNAAESTNAGSRQRSSTAGAAGTGGGGTGTLVQKMAKVSLLSPRTAESAGDGDLQGGESRTKKQSSAGGSSNTGMNANKENNNHPTTTSATATTSGGILVNHHSHSNGSVAGGGGTMGSSSASTGGKKKTATFDTGAATIINPTTTATSSSVGNAPSGEWNCNFCTFLNPDVKRICDMCSKSRDFRLDGAATTSNGPAAAVAATCV</sequence>
<dbReference type="SUPFAM" id="SSF143503">
    <property type="entry name" value="PUG domain-like"/>
    <property type="match status" value="1"/>
</dbReference>
<feature type="compositionally biased region" description="Polar residues" evidence="4">
    <location>
        <begin position="865"/>
        <end position="886"/>
    </location>
</feature>
<evidence type="ECO:0000313" key="6">
    <source>
        <dbReference type="Proteomes" id="UP000069272"/>
    </source>
</evidence>
<protein>
    <submittedName>
        <fullName evidence="5">Uncharacterized protein</fullName>
    </submittedName>
</protein>
<dbReference type="PANTHER" id="PTHR15326">
    <property type="entry name" value="SPERMATOGENESIS-ASSOCIATED PROTEIN 2/TAMOZHENNIC"/>
    <property type="match status" value="1"/>
</dbReference>
<dbReference type="PANTHER" id="PTHR15326:SF2">
    <property type="entry name" value="PROTEIN TAMOZHENNIC"/>
    <property type="match status" value="1"/>
</dbReference>
<dbReference type="InterPro" id="IPR036443">
    <property type="entry name" value="Znf_RanBP2_sf"/>
</dbReference>
<evidence type="ECO:0000256" key="4">
    <source>
        <dbReference type="SAM" id="MobiDB-lite"/>
    </source>
</evidence>
<dbReference type="Gene3D" id="1.20.58.2190">
    <property type="match status" value="1"/>
</dbReference>
<feature type="region of interest" description="Disordered" evidence="4">
    <location>
        <begin position="611"/>
        <end position="630"/>
    </location>
</feature>
<feature type="compositionally biased region" description="Basic residues" evidence="4">
    <location>
        <begin position="364"/>
        <end position="380"/>
    </location>
</feature>
<evidence type="ECO:0000256" key="2">
    <source>
        <dbReference type="ARBA" id="ARBA00022771"/>
    </source>
</evidence>
<dbReference type="PROSITE" id="PS50199">
    <property type="entry name" value="ZF_RANBP2_2"/>
    <property type="match status" value="1"/>
</dbReference>
<dbReference type="InterPro" id="IPR036339">
    <property type="entry name" value="PUB-like_dom_sf"/>
</dbReference>
<dbReference type="Proteomes" id="UP000069272">
    <property type="component" value="Chromosome 3L"/>
</dbReference>
<reference evidence="5" key="2">
    <citation type="submission" date="2022-08" db="UniProtKB">
        <authorList>
            <consortium name="EnsemblMetazoa"/>
        </authorList>
    </citation>
    <scope>IDENTIFICATION</scope>
    <source>
        <strain evidence="5">STECLA/ALBI9_A</strain>
    </source>
</reference>
<keyword evidence="2" id="KW-0863">Zinc-finger</keyword>
<feature type="compositionally biased region" description="Low complexity" evidence="4">
    <location>
        <begin position="337"/>
        <end position="353"/>
    </location>
</feature>
<evidence type="ECO:0000256" key="1">
    <source>
        <dbReference type="ARBA" id="ARBA00022723"/>
    </source>
</evidence>
<dbReference type="SMART" id="SM00547">
    <property type="entry name" value="ZnF_RBZ"/>
    <property type="match status" value="1"/>
</dbReference>
<feature type="region of interest" description="Disordered" evidence="4">
    <location>
        <begin position="657"/>
        <end position="707"/>
    </location>
</feature>
<dbReference type="InterPro" id="IPR001876">
    <property type="entry name" value="Znf_RanBP2"/>
</dbReference>
<dbReference type="Pfam" id="PF21388">
    <property type="entry name" value="SPATA2_PUB-like"/>
    <property type="match status" value="1"/>
</dbReference>
<reference evidence="5 6" key="1">
    <citation type="journal article" date="2017" name="G3 (Bethesda)">
        <title>The Physical Genome Mapping of Anopheles albimanus Corrected Scaffold Misassemblies and Identified Interarm Rearrangements in Genus Anopheles.</title>
        <authorList>
            <person name="Artemov G.N."/>
            <person name="Peery A.N."/>
            <person name="Jiang X."/>
            <person name="Tu Z."/>
            <person name="Stegniy V.N."/>
            <person name="Sharakhova M.V."/>
            <person name="Sharakhov I.V."/>
        </authorList>
    </citation>
    <scope>NUCLEOTIDE SEQUENCE [LARGE SCALE GENOMIC DNA]</scope>
    <source>
        <strain evidence="5 6">ALBI9_A</strain>
    </source>
</reference>
<name>A0A182FH94_ANOAL</name>
<dbReference type="GO" id="GO:0008270">
    <property type="term" value="F:zinc ion binding"/>
    <property type="evidence" value="ECO:0007669"/>
    <property type="project" value="UniProtKB-KW"/>
</dbReference>
<dbReference type="AlphaFoldDB" id="A0A182FH94"/>
<feature type="region of interest" description="Disordered" evidence="4">
    <location>
        <begin position="745"/>
        <end position="831"/>
    </location>
</feature>
<accession>A0A182FH94</accession>
<feature type="region of interest" description="Disordered" evidence="4">
    <location>
        <begin position="843"/>
        <end position="930"/>
    </location>
</feature>
<keyword evidence="6" id="KW-1185">Reference proteome</keyword>
<evidence type="ECO:0000256" key="3">
    <source>
        <dbReference type="ARBA" id="ARBA00022833"/>
    </source>
</evidence>
<dbReference type="VEuPathDB" id="VectorBase:AALB005888"/>
<organism evidence="5 6">
    <name type="scientific">Anopheles albimanus</name>
    <name type="common">New world malaria mosquito</name>
    <dbReference type="NCBI Taxonomy" id="7167"/>
    <lineage>
        <taxon>Eukaryota</taxon>
        <taxon>Metazoa</taxon>
        <taxon>Ecdysozoa</taxon>
        <taxon>Arthropoda</taxon>
        <taxon>Hexapoda</taxon>
        <taxon>Insecta</taxon>
        <taxon>Pterygota</taxon>
        <taxon>Neoptera</taxon>
        <taxon>Endopterygota</taxon>
        <taxon>Diptera</taxon>
        <taxon>Nematocera</taxon>
        <taxon>Culicoidea</taxon>
        <taxon>Culicidae</taxon>
        <taxon>Anophelinae</taxon>
        <taxon>Anopheles</taxon>
    </lineage>
</organism>
<keyword evidence="3" id="KW-0862">Zinc</keyword>
<feature type="compositionally biased region" description="Low complexity" evidence="4">
    <location>
        <begin position="887"/>
        <end position="898"/>
    </location>
</feature>
<feature type="compositionally biased region" description="Polar residues" evidence="4">
    <location>
        <begin position="698"/>
        <end position="707"/>
    </location>
</feature>
<proteinExistence type="predicted"/>
<feature type="compositionally biased region" description="Polar residues" evidence="4">
    <location>
        <begin position="805"/>
        <end position="817"/>
    </location>
</feature>
<feature type="compositionally biased region" description="Basic and acidic residues" evidence="4">
    <location>
        <begin position="755"/>
        <end position="771"/>
    </location>
</feature>
<dbReference type="GO" id="GO:0005737">
    <property type="term" value="C:cytoplasm"/>
    <property type="evidence" value="ECO:0007669"/>
    <property type="project" value="TreeGrafter"/>
</dbReference>
<keyword evidence="1" id="KW-0479">Metal-binding</keyword>
<feature type="region of interest" description="Disordered" evidence="4">
    <location>
        <begin position="332"/>
        <end position="401"/>
    </location>
</feature>
<feature type="region of interest" description="Disordered" evidence="4">
    <location>
        <begin position="275"/>
        <end position="300"/>
    </location>
</feature>
<dbReference type="Gene3D" id="2.30.30.380">
    <property type="entry name" value="Zn-finger domain of Sec23/24"/>
    <property type="match status" value="1"/>
</dbReference>